<dbReference type="Gene3D" id="3.90.550.10">
    <property type="entry name" value="Spore Coat Polysaccharide Biosynthesis Protein SpsA, Chain A"/>
    <property type="match status" value="1"/>
</dbReference>
<dbReference type="InterPro" id="IPR029044">
    <property type="entry name" value="Nucleotide-diphossugar_trans"/>
</dbReference>
<dbReference type="InterPro" id="IPR011990">
    <property type="entry name" value="TPR-like_helical_dom_sf"/>
</dbReference>
<dbReference type="SUPFAM" id="SSF53448">
    <property type="entry name" value="Nucleotide-diphospho-sugar transferases"/>
    <property type="match status" value="1"/>
</dbReference>
<sequence>MIEISVCMIIKNEEDVLARCLNCVKQFADEMIIVDTGSDDQSRKIAETYTDKVFDFVWCDDFSKARNFAFEKATKDFRMWLDADDVILDEDIQKIKDLKQRLTLDVDIVLMKYHTAFDQDENPIFTYYRERLINANSHLKWQGVIHEVIPLIGKLQYEDIAITHRKEHVADPDRNIKIFEGLIQKGVSFSPREQFYYARELYYHQRYAEAIDQFQAFLNGKQGWIENNIDACEMMGYCCYYVNREEDALRCYFESFLYDVPRAELCCDIGQHLFDRGQWMQAMYWFEAAIHCQMNLESGGFVRRECYDEFPNERIAICKEMLNIK</sequence>
<dbReference type="AlphaFoldDB" id="A0A7G9GNU1"/>
<keyword evidence="2" id="KW-0808">Transferase</keyword>
<reference evidence="2 3" key="1">
    <citation type="submission" date="2020-08" db="EMBL/GenBank/DDBJ databases">
        <authorList>
            <person name="Liu C."/>
            <person name="Sun Q."/>
        </authorList>
    </citation>
    <scope>NUCLEOTIDE SEQUENCE [LARGE SCALE GENOMIC DNA]</scope>
    <source>
        <strain evidence="2 3">NSJ-61</strain>
    </source>
</reference>
<dbReference type="Gene3D" id="1.25.40.10">
    <property type="entry name" value="Tetratricopeptide repeat domain"/>
    <property type="match status" value="1"/>
</dbReference>
<proteinExistence type="predicted"/>
<dbReference type="KEGG" id="ehn:H9Q80_00515"/>
<feature type="domain" description="Glycosyltransferase 2-like" evidence="1">
    <location>
        <begin position="5"/>
        <end position="111"/>
    </location>
</feature>
<organism evidence="2 3">
    <name type="scientific">[Eubacterium] hominis</name>
    <dbReference type="NCBI Taxonomy" id="2764325"/>
    <lineage>
        <taxon>Bacteria</taxon>
        <taxon>Bacillati</taxon>
        <taxon>Bacillota</taxon>
        <taxon>Erysipelotrichia</taxon>
        <taxon>Erysipelotrichales</taxon>
        <taxon>Erysipelotrichaceae</taxon>
        <taxon>Amedibacillus</taxon>
    </lineage>
</organism>
<keyword evidence="3" id="KW-1185">Reference proteome</keyword>
<dbReference type="RefSeq" id="WP_117536262.1">
    <property type="nucleotide sequence ID" value="NZ_CP060636.1"/>
</dbReference>
<dbReference type="GO" id="GO:0016740">
    <property type="term" value="F:transferase activity"/>
    <property type="evidence" value="ECO:0007669"/>
    <property type="project" value="UniProtKB-KW"/>
</dbReference>
<gene>
    <name evidence="2" type="ORF">H9Q80_00515</name>
</gene>
<protein>
    <submittedName>
        <fullName evidence="2">Glycosyltransferase family 2 protein</fullName>
    </submittedName>
</protein>
<dbReference type="Proteomes" id="UP000515856">
    <property type="component" value="Chromosome"/>
</dbReference>
<evidence type="ECO:0000313" key="3">
    <source>
        <dbReference type="Proteomes" id="UP000515856"/>
    </source>
</evidence>
<dbReference type="PANTHER" id="PTHR43630:SF2">
    <property type="entry name" value="GLYCOSYLTRANSFERASE"/>
    <property type="match status" value="1"/>
</dbReference>
<dbReference type="InterPro" id="IPR001173">
    <property type="entry name" value="Glyco_trans_2-like"/>
</dbReference>
<evidence type="ECO:0000313" key="2">
    <source>
        <dbReference type="EMBL" id="QNM12473.1"/>
    </source>
</evidence>
<name>A0A7G9GNU1_9FIRM</name>
<dbReference type="Pfam" id="PF00535">
    <property type="entry name" value="Glycos_transf_2"/>
    <property type="match status" value="1"/>
</dbReference>
<dbReference type="SUPFAM" id="SSF48452">
    <property type="entry name" value="TPR-like"/>
    <property type="match status" value="1"/>
</dbReference>
<dbReference type="EMBL" id="CP060636">
    <property type="protein sequence ID" value="QNM12473.1"/>
    <property type="molecule type" value="Genomic_DNA"/>
</dbReference>
<dbReference type="PANTHER" id="PTHR43630">
    <property type="entry name" value="POLY-BETA-1,6-N-ACETYL-D-GLUCOSAMINE SYNTHASE"/>
    <property type="match status" value="1"/>
</dbReference>
<accession>A0A7G9GNU1</accession>
<evidence type="ECO:0000259" key="1">
    <source>
        <dbReference type="Pfam" id="PF00535"/>
    </source>
</evidence>
<dbReference type="CDD" id="cd02511">
    <property type="entry name" value="Beta4Glucosyltransferase"/>
    <property type="match status" value="1"/>
</dbReference>